<reference evidence="2" key="1">
    <citation type="journal article" date="2023" name="Mol. Phylogenet. Evol.">
        <title>Genome-scale phylogeny and comparative genomics of the fungal order Sordariales.</title>
        <authorList>
            <person name="Hensen N."/>
            <person name="Bonometti L."/>
            <person name="Westerberg I."/>
            <person name="Brannstrom I.O."/>
            <person name="Guillou S."/>
            <person name="Cros-Aarteil S."/>
            <person name="Calhoun S."/>
            <person name="Haridas S."/>
            <person name="Kuo A."/>
            <person name="Mondo S."/>
            <person name="Pangilinan J."/>
            <person name="Riley R."/>
            <person name="LaButti K."/>
            <person name="Andreopoulos B."/>
            <person name="Lipzen A."/>
            <person name="Chen C."/>
            <person name="Yan M."/>
            <person name="Daum C."/>
            <person name="Ng V."/>
            <person name="Clum A."/>
            <person name="Steindorff A."/>
            <person name="Ohm R.A."/>
            <person name="Martin F."/>
            <person name="Silar P."/>
            <person name="Natvig D.O."/>
            <person name="Lalanne C."/>
            <person name="Gautier V."/>
            <person name="Ament-Velasquez S.L."/>
            <person name="Kruys A."/>
            <person name="Hutchinson M.I."/>
            <person name="Powell A.J."/>
            <person name="Barry K."/>
            <person name="Miller A.N."/>
            <person name="Grigoriev I.V."/>
            <person name="Debuchy R."/>
            <person name="Gladieux P."/>
            <person name="Hiltunen Thoren M."/>
            <person name="Johannesson H."/>
        </authorList>
    </citation>
    <scope>NUCLEOTIDE SEQUENCE</scope>
    <source>
        <strain evidence="2">CBS 955.72</strain>
    </source>
</reference>
<proteinExistence type="predicted"/>
<evidence type="ECO:0000313" key="3">
    <source>
        <dbReference type="Proteomes" id="UP001275084"/>
    </source>
</evidence>
<dbReference type="Proteomes" id="UP001275084">
    <property type="component" value="Unassembled WGS sequence"/>
</dbReference>
<protein>
    <submittedName>
        <fullName evidence="2">Uncharacterized protein</fullName>
    </submittedName>
</protein>
<gene>
    <name evidence="2" type="ORF">B0T25DRAFT_546120</name>
</gene>
<comment type="caution">
    <text evidence="2">The sequence shown here is derived from an EMBL/GenBank/DDBJ whole genome shotgun (WGS) entry which is preliminary data.</text>
</comment>
<evidence type="ECO:0000313" key="2">
    <source>
        <dbReference type="EMBL" id="KAK3348625.1"/>
    </source>
</evidence>
<accession>A0AAJ0MBX9</accession>
<sequence length="243" mass="25475">MFWNNKRTPRGSSAAAEKASPPATISATASTPSSATTSATNSAAAARASRRVPATVQIDVGAEATATTDLVDSALAVIDEAGAKNSPVLQKHGDELSEIRELIQKIRYQGDFQTPDVGRALVKFKAVAESLVQVVSADAGNFTARDLDKSMDEITNAAENVRKQLAGDIVTAKNNVIETGFQINAPIGKTFAEGRIISKALGNRAINANQVNSLVYGSAADVLGLIEAIKWTGGSKWTYEGRG</sequence>
<feature type="region of interest" description="Disordered" evidence="1">
    <location>
        <begin position="1"/>
        <end position="50"/>
    </location>
</feature>
<dbReference type="EMBL" id="JAUIQD010000005">
    <property type="protein sequence ID" value="KAK3348625.1"/>
    <property type="molecule type" value="Genomic_DNA"/>
</dbReference>
<keyword evidence="3" id="KW-1185">Reference proteome</keyword>
<evidence type="ECO:0000256" key="1">
    <source>
        <dbReference type="SAM" id="MobiDB-lite"/>
    </source>
</evidence>
<name>A0AAJ0MBX9_9PEZI</name>
<feature type="compositionally biased region" description="Low complexity" evidence="1">
    <location>
        <begin position="12"/>
        <end position="50"/>
    </location>
</feature>
<reference evidence="2" key="2">
    <citation type="submission" date="2023-06" db="EMBL/GenBank/DDBJ databases">
        <authorList>
            <consortium name="Lawrence Berkeley National Laboratory"/>
            <person name="Haridas S."/>
            <person name="Hensen N."/>
            <person name="Bonometti L."/>
            <person name="Westerberg I."/>
            <person name="Brannstrom I.O."/>
            <person name="Guillou S."/>
            <person name="Cros-Aarteil S."/>
            <person name="Calhoun S."/>
            <person name="Kuo A."/>
            <person name="Mondo S."/>
            <person name="Pangilinan J."/>
            <person name="Riley R."/>
            <person name="Labutti K."/>
            <person name="Andreopoulos B."/>
            <person name="Lipzen A."/>
            <person name="Chen C."/>
            <person name="Yanf M."/>
            <person name="Daum C."/>
            <person name="Ng V."/>
            <person name="Clum A."/>
            <person name="Steindorff A."/>
            <person name="Ohm R."/>
            <person name="Martin F."/>
            <person name="Silar P."/>
            <person name="Natvig D."/>
            <person name="Lalanne C."/>
            <person name="Gautier V."/>
            <person name="Ament-Velasquez S.L."/>
            <person name="Kruys A."/>
            <person name="Hutchinson M.I."/>
            <person name="Powell A.J."/>
            <person name="Barry K."/>
            <person name="Miller A.N."/>
            <person name="Grigoriev I.V."/>
            <person name="Debuchy R."/>
            <person name="Gladieux P."/>
            <person name="Thoren M.H."/>
            <person name="Johannesson H."/>
        </authorList>
    </citation>
    <scope>NUCLEOTIDE SEQUENCE</scope>
    <source>
        <strain evidence="2">CBS 955.72</strain>
    </source>
</reference>
<organism evidence="2 3">
    <name type="scientific">Lasiosphaeria hispida</name>
    <dbReference type="NCBI Taxonomy" id="260671"/>
    <lineage>
        <taxon>Eukaryota</taxon>
        <taxon>Fungi</taxon>
        <taxon>Dikarya</taxon>
        <taxon>Ascomycota</taxon>
        <taxon>Pezizomycotina</taxon>
        <taxon>Sordariomycetes</taxon>
        <taxon>Sordariomycetidae</taxon>
        <taxon>Sordariales</taxon>
        <taxon>Lasiosphaeriaceae</taxon>
        <taxon>Lasiosphaeria</taxon>
    </lineage>
</organism>
<dbReference type="AlphaFoldDB" id="A0AAJ0MBX9"/>